<proteinExistence type="predicted"/>
<evidence type="ECO:0000256" key="1">
    <source>
        <dbReference type="SAM" id="SignalP"/>
    </source>
</evidence>
<sequence>MNLPAYLLILWFIAVYVDRISSLATDRNFNVKSVEESQLKRIVSLIELIPKIVKNTTFTTYQPASNNEKGTPRGSLAIVNMPYDPVSSLKNNFDSEIEKNLAKSYSSYISLLEADIYKIYTDEDIKKENLQEYISVKRIVNAKWAIALFRYLLNSYQHLKSPIENLLLQLRPTVQSESLFDRLFNKKKIEPVDPTQEILLKALENFVNHDVLELRNLALKIFKTFLSDVEQSRIKLPPVLFSELNLLETGNIQSESPKIVCKEMKDKTIYNLMCLLVKLMNYVDQGIKVDEANHTVSTALFDVNQVDEYDFYAVHLLKTNIEYVNKEKQKFEESIQLFPCLETLISYRWILDFILYITTNCKLVLKTISHNNSENFIKLQELHTQMRLLDHTINEDEKEIFKEMEYEKRNKRYGFDKNIIHQLDTTEVLELDWFKQH</sequence>
<accession>A0A915CY45</accession>
<keyword evidence="1" id="KW-0732">Signal</keyword>
<feature type="chain" id="PRO_5037368610" evidence="1">
    <location>
        <begin position="23"/>
        <end position="437"/>
    </location>
</feature>
<feature type="signal peptide" evidence="1">
    <location>
        <begin position="1"/>
        <end position="22"/>
    </location>
</feature>
<dbReference type="Proteomes" id="UP000887574">
    <property type="component" value="Unplaced"/>
</dbReference>
<protein>
    <submittedName>
        <fullName evidence="3">Uncharacterized protein</fullName>
    </submittedName>
</protein>
<dbReference type="WBParaSite" id="jg13811">
    <property type="protein sequence ID" value="jg13811"/>
    <property type="gene ID" value="jg13811"/>
</dbReference>
<reference evidence="3" key="1">
    <citation type="submission" date="2022-11" db="UniProtKB">
        <authorList>
            <consortium name="WormBaseParasite"/>
        </authorList>
    </citation>
    <scope>IDENTIFICATION</scope>
</reference>
<evidence type="ECO:0000313" key="3">
    <source>
        <dbReference type="WBParaSite" id="jg13811"/>
    </source>
</evidence>
<keyword evidence="2" id="KW-1185">Reference proteome</keyword>
<dbReference type="AlphaFoldDB" id="A0A915CY45"/>
<name>A0A915CY45_9BILA</name>
<organism evidence="2 3">
    <name type="scientific">Ditylenchus dipsaci</name>
    <dbReference type="NCBI Taxonomy" id="166011"/>
    <lineage>
        <taxon>Eukaryota</taxon>
        <taxon>Metazoa</taxon>
        <taxon>Ecdysozoa</taxon>
        <taxon>Nematoda</taxon>
        <taxon>Chromadorea</taxon>
        <taxon>Rhabditida</taxon>
        <taxon>Tylenchina</taxon>
        <taxon>Tylenchomorpha</taxon>
        <taxon>Sphaerularioidea</taxon>
        <taxon>Anguinidae</taxon>
        <taxon>Anguininae</taxon>
        <taxon>Ditylenchus</taxon>
    </lineage>
</organism>
<evidence type="ECO:0000313" key="2">
    <source>
        <dbReference type="Proteomes" id="UP000887574"/>
    </source>
</evidence>